<dbReference type="InterPro" id="IPR004589">
    <property type="entry name" value="DNA_helicase_ATP-dep_RecQ"/>
</dbReference>
<evidence type="ECO:0000256" key="1">
    <source>
        <dbReference type="ARBA" id="ARBA00001946"/>
    </source>
</evidence>
<dbReference type="Pfam" id="PF00271">
    <property type="entry name" value="Helicase_C"/>
    <property type="match status" value="1"/>
</dbReference>
<evidence type="ECO:0000256" key="6">
    <source>
        <dbReference type="ARBA" id="ARBA00022763"/>
    </source>
</evidence>
<evidence type="ECO:0000259" key="18">
    <source>
        <dbReference type="PROSITE" id="PS51192"/>
    </source>
</evidence>
<dbReference type="GO" id="GO:0043138">
    <property type="term" value="F:3'-5' DNA helicase activity"/>
    <property type="evidence" value="ECO:0007669"/>
    <property type="project" value="UniProtKB-EC"/>
</dbReference>
<dbReference type="FunFam" id="3.40.50.300:FF:000296">
    <property type="entry name" value="ATP-dependent DNA helicase RecQ"/>
    <property type="match status" value="1"/>
</dbReference>
<comment type="cofactor">
    <cofactor evidence="2">
        <name>Zn(2+)</name>
        <dbReference type="ChEBI" id="CHEBI:29105"/>
    </cofactor>
</comment>
<dbReference type="NCBIfam" id="TIGR01389">
    <property type="entry name" value="recQ"/>
    <property type="match status" value="1"/>
</dbReference>
<keyword evidence="14" id="KW-0413">Isomerase</keyword>
<dbReference type="PANTHER" id="PTHR13710:SF105">
    <property type="entry name" value="ATP-DEPENDENT DNA HELICASE Q1"/>
    <property type="match status" value="1"/>
</dbReference>
<evidence type="ECO:0000256" key="4">
    <source>
        <dbReference type="ARBA" id="ARBA00022723"/>
    </source>
</evidence>
<dbReference type="SUPFAM" id="SSF47819">
    <property type="entry name" value="HRDC-like"/>
    <property type="match status" value="1"/>
</dbReference>
<dbReference type="SUPFAM" id="SSF52540">
    <property type="entry name" value="P-loop containing nucleoside triphosphate hydrolases"/>
    <property type="match status" value="2"/>
</dbReference>
<comment type="catalytic activity">
    <reaction evidence="15">
        <text>Couples ATP hydrolysis with the unwinding of duplex DNA by translocating in the 3'-5' direction.</text>
        <dbReference type="EC" id="5.6.2.4"/>
    </reaction>
</comment>
<dbReference type="KEGG" id="osg:BST96_19080"/>
<evidence type="ECO:0000256" key="11">
    <source>
        <dbReference type="ARBA" id="ARBA00023125"/>
    </source>
</evidence>
<dbReference type="GO" id="GO:0006260">
    <property type="term" value="P:DNA replication"/>
    <property type="evidence" value="ECO:0007669"/>
    <property type="project" value="InterPro"/>
</dbReference>
<proteinExistence type="inferred from homology"/>
<evidence type="ECO:0000259" key="19">
    <source>
        <dbReference type="PROSITE" id="PS51194"/>
    </source>
</evidence>
<dbReference type="InterPro" id="IPR001650">
    <property type="entry name" value="Helicase_C-like"/>
</dbReference>
<dbReference type="GO" id="GO:0005524">
    <property type="term" value="F:ATP binding"/>
    <property type="evidence" value="ECO:0007669"/>
    <property type="project" value="UniProtKB-KW"/>
</dbReference>
<keyword evidence="8 20" id="KW-0347">Helicase</keyword>
<comment type="cofactor">
    <cofactor evidence="1">
        <name>Mg(2+)</name>
        <dbReference type="ChEBI" id="CHEBI:18420"/>
    </cofactor>
</comment>
<evidence type="ECO:0000256" key="2">
    <source>
        <dbReference type="ARBA" id="ARBA00001947"/>
    </source>
</evidence>
<evidence type="ECO:0000256" key="7">
    <source>
        <dbReference type="ARBA" id="ARBA00022801"/>
    </source>
</evidence>
<feature type="domain" description="Helicase C-terminal" evidence="19">
    <location>
        <begin position="221"/>
        <end position="367"/>
    </location>
</feature>
<dbReference type="FunFam" id="3.40.50.300:FF:000156">
    <property type="entry name" value="ATP-dependent DNA helicase recQ"/>
    <property type="match status" value="1"/>
</dbReference>
<dbReference type="STRING" id="716816.BST96_19080"/>
<organism evidence="20 21">
    <name type="scientific">Oceanicoccus sagamiensis</name>
    <dbReference type="NCBI Taxonomy" id="716816"/>
    <lineage>
        <taxon>Bacteria</taxon>
        <taxon>Pseudomonadati</taxon>
        <taxon>Pseudomonadota</taxon>
        <taxon>Gammaproteobacteria</taxon>
        <taxon>Cellvibrionales</taxon>
        <taxon>Spongiibacteraceae</taxon>
        <taxon>Oceanicoccus</taxon>
    </lineage>
</organism>
<keyword evidence="21" id="KW-1185">Reference proteome</keyword>
<dbReference type="GO" id="GO:0006310">
    <property type="term" value="P:DNA recombination"/>
    <property type="evidence" value="ECO:0007669"/>
    <property type="project" value="UniProtKB-UniRule"/>
</dbReference>
<dbReference type="InterPro" id="IPR011545">
    <property type="entry name" value="DEAD/DEAH_box_helicase_dom"/>
</dbReference>
<dbReference type="Pfam" id="PF16124">
    <property type="entry name" value="RecQ_Zn_bind"/>
    <property type="match status" value="1"/>
</dbReference>
<dbReference type="Gene3D" id="1.10.10.10">
    <property type="entry name" value="Winged helix-like DNA-binding domain superfamily/Winged helix DNA-binding domain"/>
    <property type="match status" value="1"/>
</dbReference>
<dbReference type="GO" id="GO:0003677">
    <property type="term" value="F:DNA binding"/>
    <property type="evidence" value="ECO:0007669"/>
    <property type="project" value="UniProtKB-KW"/>
</dbReference>
<evidence type="ECO:0000313" key="21">
    <source>
        <dbReference type="Proteomes" id="UP000193450"/>
    </source>
</evidence>
<comment type="similarity">
    <text evidence="3">Belongs to the helicase family. RecQ subfamily.</text>
</comment>
<keyword evidence="7" id="KW-0378">Hydrolase</keyword>
<dbReference type="InterPro" id="IPR010997">
    <property type="entry name" value="HRDC-like_sf"/>
</dbReference>
<dbReference type="PROSITE" id="PS50967">
    <property type="entry name" value="HRDC"/>
    <property type="match status" value="1"/>
</dbReference>
<evidence type="ECO:0000256" key="9">
    <source>
        <dbReference type="ARBA" id="ARBA00022833"/>
    </source>
</evidence>
<dbReference type="SMART" id="SM00490">
    <property type="entry name" value="HELICc"/>
    <property type="match status" value="1"/>
</dbReference>
<dbReference type="InterPro" id="IPR018982">
    <property type="entry name" value="RQC_domain"/>
</dbReference>
<evidence type="ECO:0000256" key="13">
    <source>
        <dbReference type="ARBA" id="ARBA00023204"/>
    </source>
</evidence>
<dbReference type="NCBIfam" id="TIGR00614">
    <property type="entry name" value="recQ_fam"/>
    <property type="match status" value="1"/>
</dbReference>
<dbReference type="FunFam" id="1.10.150.80:FF:000002">
    <property type="entry name" value="ATP-dependent DNA helicase RecQ"/>
    <property type="match status" value="1"/>
</dbReference>
<dbReference type="GO" id="GO:0009378">
    <property type="term" value="F:four-way junction helicase activity"/>
    <property type="evidence" value="ECO:0007669"/>
    <property type="project" value="TreeGrafter"/>
</dbReference>
<dbReference type="PANTHER" id="PTHR13710">
    <property type="entry name" value="DNA HELICASE RECQ FAMILY MEMBER"/>
    <property type="match status" value="1"/>
</dbReference>
<evidence type="ECO:0000256" key="15">
    <source>
        <dbReference type="ARBA" id="ARBA00034617"/>
    </source>
</evidence>
<evidence type="ECO:0000256" key="3">
    <source>
        <dbReference type="ARBA" id="ARBA00005446"/>
    </source>
</evidence>
<keyword evidence="13" id="KW-0234">DNA repair</keyword>
<dbReference type="SMART" id="SM00341">
    <property type="entry name" value="HRDC"/>
    <property type="match status" value="1"/>
</dbReference>
<dbReference type="InterPro" id="IPR002121">
    <property type="entry name" value="HRDC_dom"/>
</dbReference>
<dbReference type="Pfam" id="PF00570">
    <property type="entry name" value="HRDC"/>
    <property type="match status" value="1"/>
</dbReference>
<keyword evidence="11" id="KW-0238">DNA-binding</keyword>
<sequence length="612" mass="69077">MKTITRMPQTALDLLNSLYGYDSFRGHQAEIIDQLTAGHDALVLMPTGGGKSLCYQIPSLLRDGVGMIISPLIALMQDQVDAMQQLGVKAAFLNSTLAINEQNFIEQQLLAGELDLLYIAPERLVQERTLELLQRCQLALFAIDEAHCVSQWGHDFRADYLSLSLLHERFPNIPRIALTATADVRTRQEIIERLALTDAKSYISGFDRPNIRYGIANKTSPRKQLMAFLQQRKQEAGIVYCLSRKKVEDTAAWLTQQGFTALPYHAGLSPQLRETHQSRFLREDGVIIVATIAFGMGIDKPDVRFVAHLDLPKSIEAYYQETGRAGRDGLPAEAWMVYGLQDVVRLQQMQQQSNGSEQFKRAERHKLDAMLGLCEVTSCRRQVLLNYFADKAPDHCGNCDNCQIPPETWDASEAAQKLLSCVYRTGQRFGVVHVLDVLLGKETDKVLQHGHQQLSTFGIGSDIHEAQWRSVVRQLVVRGLLRVDLEGYSALQLTDICRPVLKGEQSLHLRKEDFKAPSAKKAGKKSTRKALVKPEHQRLFDDLRECRKRLAEEYNVPPYVIFHDATLKEMLEVRPMSRIDLLTITGVGESKLDKYGNDFIDVICRHAEADLV</sequence>
<dbReference type="GO" id="GO:0046872">
    <property type="term" value="F:metal ion binding"/>
    <property type="evidence" value="ECO:0007669"/>
    <property type="project" value="UniProtKB-KW"/>
</dbReference>
<dbReference type="InterPro" id="IPR006293">
    <property type="entry name" value="DNA_helicase_ATP-dep_RecQ_bac"/>
</dbReference>
<dbReference type="SMART" id="SM00487">
    <property type="entry name" value="DEXDc"/>
    <property type="match status" value="1"/>
</dbReference>
<evidence type="ECO:0000256" key="14">
    <source>
        <dbReference type="ARBA" id="ARBA00023235"/>
    </source>
</evidence>
<dbReference type="PROSITE" id="PS51192">
    <property type="entry name" value="HELICASE_ATP_BIND_1"/>
    <property type="match status" value="1"/>
</dbReference>
<dbReference type="GO" id="GO:0006281">
    <property type="term" value="P:DNA repair"/>
    <property type="evidence" value="ECO:0007669"/>
    <property type="project" value="UniProtKB-KW"/>
</dbReference>
<dbReference type="CDD" id="cd18794">
    <property type="entry name" value="SF2_C_RecQ"/>
    <property type="match status" value="1"/>
</dbReference>
<dbReference type="FunFam" id="1.10.10.10:FF:000175">
    <property type="entry name" value="ATP-dependent DNA helicase RecQ"/>
    <property type="match status" value="1"/>
</dbReference>
<evidence type="ECO:0000313" key="20">
    <source>
        <dbReference type="EMBL" id="ARN76012.1"/>
    </source>
</evidence>
<gene>
    <name evidence="20" type="ORF">BST96_19080</name>
</gene>
<dbReference type="InterPro" id="IPR027417">
    <property type="entry name" value="P-loop_NTPase"/>
</dbReference>
<dbReference type="Pfam" id="PF00270">
    <property type="entry name" value="DEAD"/>
    <property type="match status" value="1"/>
</dbReference>
<evidence type="ECO:0000256" key="8">
    <source>
        <dbReference type="ARBA" id="ARBA00022806"/>
    </source>
</evidence>
<evidence type="ECO:0000259" key="17">
    <source>
        <dbReference type="PROSITE" id="PS50967"/>
    </source>
</evidence>
<name>A0A1X9NHZ1_9GAMM</name>
<dbReference type="Gene3D" id="1.10.150.80">
    <property type="entry name" value="HRDC domain"/>
    <property type="match status" value="1"/>
</dbReference>
<keyword evidence="10" id="KW-0067">ATP-binding</keyword>
<feature type="domain" description="Helicase ATP-binding" evidence="18">
    <location>
        <begin position="32"/>
        <end position="200"/>
    </location>
</feature>
<dbReference type="GO" id="GO:0016787">
    <property type="term" value="F:hydrolase activity"/>
    <property type="evidence" value="ECO:0007669"/>
    <property type="project" value="UniProtKB-KW"/>
</dbReference>
<dbReference type="GO" id="GO:0009432">
    <property type="term" value="P:SOS response"/>
    <property type="evidence" value="ECO:0007669"/>
    <property type="project" value="UniProtKB-UniRule"/>
</dbReference>
<keyword evidence="5" id="KW-0547">Nucleotide-binding</keyword>
<evidence type="ECO:0000256" key="12">
    <source>
        <dbReference type="ARBA" id="ARBA00023172"/>
    </source>
</evidence>
<evidence type="ECO:0000256" key="10">
    <source>
        <dbReference type="ARBA" id="ARBA00022840"/>
    </source>
</evidence>
<accession>A0A1X9NHZ1</accession>
<dbReference type="AlphaFoldDB" id="A0A1X9NHZ1"/>
<feature type="domain" description="HRDC" evidence="17">
    <location>
        <begin position="533"/>
        <end position="612"/>
    </location>
</feature>
<dbReference type="GO" id="GO:0043590">
    <property type="term" value="C:bacterial nucleoid"/>
    <property type="evidence" value="ECO:0007669"/>
    <property type="project" value="TreeGrafter"/>
</dbReference>
<dbReference type="GO" id="GO:0030894">
    <property type="term" value="C:replisome"/>
    <property type="evidence" value="ECO:0007669"/>
    <property type="project" value="TreeGrafter"/>
</dbReference>
<keyword evidence="9" id="KW-0862">Zinc</keyword>
<dbReference type="Proteomes" id="UP000193450">
    <property type="component" value="Chromosome"/>
</dbReference>
<dbReference type="InterPro" id="IPR032284">
    <property type="entry name" value="RecQ_Zn-bd"/>
</dbReference>
<dbReference type="Gene3D" id="3.40.50.300">
    <property type="entry name" value="P-loop containing nucleotide triphosphate hydrolases"/>
    <property type="match status" value="2"/>
</dbReference>
<dbReference type="EMBL" id="CP019343">
    <property type="protein sequence ID" value="ARN76012.1"/>
    <property type="molecule type" value="Genomic_DNA"/>
</dbReference>
<keyword evidence="6" id="KW-0227">DNA damage</keyword>
<dbReference type="CDD" id="cd17920">
    <property type="entry name" value="DEXHc_RecQ"/>
    <property type="match status" value="1"/>
</dbReference>
<dbReference type="EC" id="5.6.2.4" evidence="16"/>
<dbReference type="InterPro" id="IPR014001">
    <property type="entry name" value="Helicase_ATP-bd"/>
</dbReference>
<dbReference type="Pfam" id="PF09382">
    <property type="entry name" value="RQC"/>
    <property type="match status" value="1"/>
</dbReference>
<dbReference type="GO" id="GO:0005737">
    <property type="term" value="C:cytoplasm"/>
    <property type="evidence" value="ECO:0007669"/>
    <property type="project" value="TreeGrafter"/>
</dbReference>
<reference evidence="20 21" key="1">
    <citation type="submission" date="2016-11" db="EMBL/GenBank/DDBJ databases">
        <title>Trade-off between light-utilization and light-protection in marine flavobacteria.</title>
        <authorList>
            <person name="Kumagai Y."/>
        </authorList>
    </citation>
    <scope>NUCLEOTIDE SEQUENCE [LARGE SCALE GENOMIC DNA]</scope>
    <source>
        <strain evidence="20 21">NBRC 107125</strain>
    </source>
</reference>
<protein>
    <recommendedName>
        <fullName evidence="16">DNA helicase RecQ</fullName>
        <ecNumber evidence="16">5.6.2.4</ecNumber>
    </recommendedName>
</protein>
<evidence type="ECO:0000256" key="5">
    <source>
        <dbReference type="ARBA" id="ARBA00022741"/>
    </source>
</evidence>
<dbReference type="SMART" id="SM00956">
    <property type="entry name" value="RQC"/>
    <property type="match status" value="1"/>
</dbReference>
<dbReference type="PROSITE" id="PS51194">
    <property type="entry name" value="HELICASE_CTER"/>
    <property type="match status" value="1"/>
</dbReference>
<evidence type="ECO:0000256" key="16">
    <source>
        <dbReference type="NCBIfam" id="TIGR01389"/>
    </source>
</evidence>
<keyword evidence="12" id="KW-0233">DNA recombination</keyword>
<dbReference type="InterPro" id="IPR036388">
    <property type="entry name" value="WH-like_DNA-bd_sf"/>
</dbReference>
<dbReference type="InterPro" id="IPR044876">
    <property type="entry name" value="HRDC_dom_sf"/>
</dbReference>
<keyword evidence="4" id="KW-0479">Metal-binding</keyword>